<dbReference type="Proteomes" id="UP001651880">
    <property type="component" value="Unassembled WGS sequence"/>
</dbReference>
<accession>A0ABT1NJK9</accession>
<sequence length="584" mass="65081">MENREGKIIIGIIITMAIFMLMDVAQSGYDESKAAVGQEELLIKQANDLEDTEYYHMEQKIKVDESTAGDIDAQENTSEEDIPQEAMIDIDKIDQNLLDKLKHEVANEKEIINDFMRANKIIMDKAENYSAVKGVTCFRGNHHRDSAGYGDADIKEKKLEIKWEIPTGAIDGWTGVGWNGQPAIVEWPDELRGSMNIREEKRNKEGLREVIYAALDGEVYFLDLEDGSPTREKIHIPGPVKGSLTVDPRGIPLLYVGQGINTVHGKKVEMGYRIYSLIDQKKLFFLNGSDPFANRGWPAFDSTALIDEKTGTLLLAGENGIFYTIKLNADYNRIENTITIDPKVIKYKYRISGNHYQGIENSVAVYKNLAYFADNGGWLQCIDLNTLRPVWIKDVTDDTDSTIVIEEEAEDQAALYTACEVDKQGAKGMSHIRKVDALSGQLIWEKPYECYSELGDSPINGGALATPVIGKNSLKQMVIYNLARCGGFSKGLLIALDKSSGEEIWRLELPDYSWSSPVDIYTKEGAGYIILCDSAGKMYLIDGLTGRVLDNIDLGANVEGSPAVFENIAVVGTRRQKIFGIIIR</sequence>
<name>A0ABT1NJK9_9FIRM</name>
<comment type="caution">
    <text evidence="3">The sequence shown here is derived from an EMBL/GenBank/DDBJ whole genome shotgun (WGS) entry which is preliminary data.</text>
</comment>
<evidence type="ECO:0000313" key="4">
    <source>
        <dbReference type="Proteomes" id="UP001651880"/>
    </source>
</evidence>
<keyword evidence="4" id="KW-1185">Reference proteome</keyword>
<feature type="transmembrane region" description="Helical" evidence="1">
    <location>
        <begin position="7"/>
        <end position="25"/>
    </location>
</feature>
<reference evidence="3 4" key="1">
    <citation type="submission" date="2021-10" db="EMBL/GenBank/DDBJ databases">
        <title>Lutispora strain m25 sp. nov., a thermophilic, non-spore-forming bacterium isolated from a lab-scale methanogenic bioreactor digesting anaerobic sludge.</title>
        <authorList>
            <person name="El Houari A."/>
            <person name="Mcdonald J."/>
        </authorList>
    </citation>
    <scope>NUCLEOTIDE SEQUENCE [LARGE SCALE GENOMIC DNA]</scope>
    <source>
        <strain evidence="4">m25</strain>
    </source>
</reference>
<dbReference type="InterPro" id="IPR015943">
    <property type="entry name" value="WD40/YVTN_repeat-like_dom_sf"/>
</dbReference>
<protein>
    <submittedName>
        <fullName evidence="3">Pyrrolo-quinoline quinone</fullName>
    </submittedName>
</protein>
<keyword evidence="1" id="KW-1133">Transmembrane helix</keyword>
<keyword evidence="1" id="KW-0812">Transmembrane</keyword>
<dbReference type="SUPFAM" id="SSF50998">
    <property type="entry name" value="Quinoprotein alcohol dehydrogenase-like"/>
    <property type="match status" value="1"/>
</dbReference>
<organism evidence="3 4">
    <name type="scientific">Lutispora saccharofermentans</name>
    <dbReference type="NCBI Taxonomy" id="3024236"/>
    <lineage>
        <taxon>Bacteria</taxon>
        <taxon>Bacillati</taxon>
        <taxon>Bacillota</taxon>
        <taxon>Clostridia</taxon>
        <taxon>Lutisporales</taxon>
        <taxon>Lutisporaceae</taxon>
        <taxon>Lutispora</taxon>
    </lineage>
</organism>
<dbReference type="InterPro" id="IPR002372">
    <property type="entry name" value="PQQ_rpt_dom"/>
</dbReference>
<dbReference type="Pfam" id="PF13360">
    <property type="entry name" value="PQQ_2"/>
    <property type="match status" value="1"/>
</dbReference>
<gene>
    <name evidence="3" type="ORF">LJD61_17825</name>
</gene>
<dbReference type="RefSeq" id="WP_255228916.1">
    <property type="nucleotide sequence ID" value="NZ_JAJEKE010000022.1"/>
</dbReference>
<evidence type="ECO:0000313" key="3">
    <source>
        <dbReference type="EMBL" id="MCQ1531382.1"/>
    </source>
</evidence>
<dbReference type="InterPro" id="IPR011047">
    <property type="entry name" value="Quinoprotein_ADH-like_sf"/>
</dbReference>
<feature type="domain" description="Pyrrolo-quinoline quinone repeat" evidence="2">
    <location>
        <begin position="490"/>
        <end position="574"/>
    </location>
</feature>
<evidence type="ECO:0000256" key="1">
    <source>
        <dbReference type="SAM" id="Phobius"/>
    </source>
</evidence>
<dbReference type="PANTHER" id="PTHR34512">
    <property type="entry name" value="CELL SURFACE PROTEIN"/>
    <property type="match status" value="1"/>
</dbReference>
<dbReference type="Gene3D" id="2.130.10.10">
    <property type="entry name" value="YVTN repeat-like/Quinoprotein amine dehydrogenase"/>
    <property type="match status" value="1"/>
</dbReference>
<keyword evidence="1" id="KW-0472">Membrane</keyword>
<evidence type="ECO:0000259" key="2">
    <source>
        <dbReference type="Pfam" id="PF13360"/>
    </source>
</evidence>
<proteinExistence type="predicted"/>
<dbReference type="PANTHER" id="PTHR34512:SF30">
    <property type="entry name" value="OUTER MEMBRANE PROTEIN ASSEMBLY FACTOR BAMB"/>
    <property type="match status" value="1"/>
</dbReference>
<dbReference type="EMBL" id="JAJEKE010000022">
    <property type="protein sequence ID" value="MCQ1531382.1"/>
    <property type="molecule type" value="Genomic_DNA"/>
</dbReference>